<accession>A0ABU3QKX6</accession>
<dbReference type="SMART" id="SM00635">
    <property type="entry name" value="BID_2"/>
    <property type="match status" value="1"/>
</dbReference>
<sequence>MTEKKLLDVIYDSAALSELPTSLKAIVHQNGVGNQVAEPSKSYAVVDGAIYEVKEDGSRAASPIIQHIGNDIIRLTVSDPTMPVIPVAVAEEIGAGQDVNKALLLGFIKSVNEMMDYFPAHSLVIDYTGEFSGSSEPEGISVSGISLDKTANTIKVGDSVTAIATITPDNATNKNIVWDSSDKSVVTVDSNGKYTGVKAGTSDVSATTEDGSRVAVATITVTEA</sequence>
<protein>
    <submittedName>
        <fullName evidence="2">Ig-like domain-containing protein</fullName>
    </submittedName>
</protein>
<feature type="domain" description="BIG2" evidence="1">
    <location>
        <begin position="141"/>
        <end position="218"/>
    </location>
</feature>
<gene>
    <name evidence="2" type="ORF">RND61_15335</name>
</gene>
<dbReference type="SUPFAM" id="SSF49373">
    <property type="entry name" value="Invasin/intimin cell-adhesion fragments"/>
    <property type="match status" value="1"/>
</dbReference>
<name>A0ABU3QKX6_9ACTN</name>
<reference evidence="2 3" key="1">
    <citation type="submission" date="2023-09" db="EMBL/GenBank/DDBJ databases">
        <title>Streptomyces sp. nov.: A antagonism against Alternaria gaisen Producing Streptochlin, Isolated from Tamarix root soil.</title>
        <authorList>
            <person name="Chen Y."/>
        </authorList>
    </citation>
    <scope>NUCLEOTIDE SEQUENCE [LARGE SCALE GENOMIC DNA]</scope>
    <source>
        <strain evidence="2 3">TRM76323</strain>
    </source>
</reference>
<proteinExistence type="predicted"/>
<evidence type="ECO:0000259" key="1">
    <source>
        <dbReference type="SMART" id="SM00635"/>
    </source>
</evidence>
<dbReference type="InterPro" id="IPR008964">
    <property type="entry name" value="Invasin/intimin_cell_adhesion"/>
</dbReference>
<evidence type="ECO:0000313" key="2">
    <source>
        <dbReference type="EMBL" id="MDT9683421.1"/>
    </source>
</evidence>
<dbReference type="InterPro" id="IPR003343">
    <property type="entry name" value="Big_2"/>
</dbReference>
<comment type="caution">
    <text evidence="2">The sequence shown here is derived from an EMBL/GenBank/DDBJ whole genome shotgun (WGS) entry which is preliminary data.</text>
</comment>
<keyword evidence="3" id="KW-1185">Reference proteome</keyword>
<dbReference type="RefSeq" id="WP_315878495.1">
    <property type="nucleotide sequence ID" value="NZ_JAWCTQ010000016.1"/>
</dbReference>
<organism evidence="2 3">
    <name type="scientific">Streptomyces tamarix</name>
    <dbReference type="NCBI Taxonomy" id="3078565"/>
    <lineage>
        <taxon>Bacteria</taxon>
        <taxon>Bacillati</taxon>
        <taxon>Actinomycetota</taxon>
        <taxon>Actinomycetes</taxon>
        <taxon>Kitasatosporales</taxon>
        <taxon>Streptomycetaceae</taxon>
        <taxon>Streptomyces</taxon>
    </lineage>
</organism>
<dbReference type="Proteomes" id="UP001250181">
    <property type="component" value="Unassembled WGS sequence"/>
</dbReference>
<evidence type="ECO:0000313" key="3">
    <source>
        <dbReference type="Proteomes" id="UP001250181"/>
    </source>
</evidence>
<dbReference type="Pfam" id="PF02368">
    <property type="entry name" value="Big_2"/>
    <property type="match status" value="1"/>
</dbReference>
<dbReference type="EMBL" id="JAWCTQ010000016">
    <property type="protein sequence ID" value="MDT9683421.1"/>
    <property type="molecule type" value="Genomic_DNA"/>
</dbReference>
<dbReference type="Gene3D" id="2.60.40.1080">
    <property type="match status" value="1"/>
</dbReference>